<dbReference type="AlphaFoldDB" id="A0A8H7V9D3"/>
<evidence type="ECO:0000313" key="4">
    <source>
        <dbReference type="EMBL" id="KAG2212060.1"/>
    </source>
</evidence>
<keyword evidence="5" id="KW-1185">Reference proteome</keyword>
<evidence type="ECO:0000259" key="3">
    <source>
        <dbReference type="PROSITE" id="PS50110"/>
    </source>
</evidence>
<dbReference type="CDD" id="cd17546">
    <property type="entry name" value="REC_hyHK_CKI1_RcsC-like"/>
    <property type="match status" value="1"/>
</dbReference>
<dbReference type="OrthoDB" id="21225at2759"/>
<organism evidence="4 5">
    <name type="scientific">Mucor plumbeus</name>
    <dbReference type="NCBI Taxonomy" id="97098"/>
    <lineage>
        <taxon>Eukaryota</taxon>
        <taxon>Fungi</taxon>
        <taxon>Fungi incertae sedis</taxon>
        <taxon>Mucoromycota</taxon>
        <taxon>Mucoromycotina</taxon>
        <taxon>Mucoromycetes</taxon>
        <taxon>Mucorales</taxon>
        <taxon>Mucorineae</taxon>
        <taxon>Mucoraceae</taxon>
        <taxon>Mucor</taxon>
    </lineage>
</organism>
<dbReference type="PANTHER" id="PTHR43719:SF28">
    <property type="entry name" value="PEROXIDE STRESS-ACTIVATED HISTIDINE KINASE MAK1-RELATED"/>
    <property type="match status" value="1"/>
</dbReference>
<dbReference type="Proteomes" id="UP000650833">
    <property type="component" value="Unassembled WGS sequence"/>
</dbReference>
<dbReference type="GO" id="GO:0000160">
    <property type="term" value="P:phosphorelay signal transduction system"/>
    <property type="evidence" value="ECO:0007669"/>
    <property type="project" value="InterPro"/>
</dbReference>
<dbReference type="InterPro" id="IPR001789">
    <property type="entry name" value="Sig_transdc_resp-reg_receiver"/>
</dbReference>
<dbReference type="SUPFAM" id="SSF52172">
    <property type="entry name" value="CheY-like"/>
    <property type="match status" value="1"/>
</dbReference>
<feature type="domain" description="Response regulatory" evidence="3">
    <location>
        <begin position="123"/>
        <end position="249"/>
    </location>
</feature>
<dbReference type="SMART" id="SM00448">
    <property type="entry name" value="REC"/>
    <property type="match status" value="1"/>
</dbReference>
<dbReference type="InterPro" id="IPR050956">
    <property type="entry name" value="2C_system_His_kinase"/>
</dbReference>
<dbReference type="InterPro" id="IPR011006">
    <property type="entry name" value="CheY-like_superfamily"/>
</dbReference>
<dbReference type="Pfam" id="PF00072">
    <property type="entry name" value="Response_reg"/>
    <property type="match status" value="1"/>
</dbReference>
<name>A0A8H7V9D3_9FUNG</name>
<evidence type="ECO:0000256" key="2">
    <source>
        <dbReference type="PROSITE-ProRule" id="PRU00169"/>
    </source>
</evidence>
<dbReference type="PROSITE" id="PS50110">
    <property type="entry name" value="RESPONSE_REGULATORY"/>
    <property type="match status" value="1"/>
</dbReference>
<feature type="modified residue" description="4-aspartylphosphate" evidence="2">
    <location>
        <position position="176"/>
    </location>
</feature>
<dbReference type="EMBL" id="JAEPRC010000056">
    <property type="protein sequence ID" value="KAG2212060.1"/>
    <property type="molecule type" value="Genomic_DNA"/>
</dbReference>
<proteinExistence type="predicted"/>
<evidence type="ECO:0000313" key="5">
    <source>
        <dbReference type="Proteomes" id="UP000650833"/>
    </source>
</evidence>
<keyword evidence="1 2" id="KW-0597">Phosphoprotein</keyword>
<gene>
    <name evidence="4" type="ORF">INT46_009434</name>
</gene>
<accession>A0A8H7V9D3</accession>
<dbReference type="Gene3D" id="3.40.50.2300">
    <property type="match status" value="1"/>
</dbReference>
<dbReference type="PANTHER" id="PTHR43719">
    <property type="entry name" value="TWO-COMPONENT HISTIDINE KINASE"/>
    <property type="match status" value="1"/>
</dbReference>
<reference evidence="4" key="1">
    <citation type="submission" date="2020-12" db="EMBL/GenBank/DDBJ databases">
        <title>Metabolic potential, ecology and presence of endohyphal bacteria is reflected in genomic diversity of Mucoromycotina.</title>
        <authorList>
            <person name="Muszewska A."/>
            <person name="Okrasinska A."/>
            <person name="Steczkiewicz K."/>
            <person name="Drgas O."/>
            <person name="Orlowska M."/>
            <person name="Perlinska-Lenart U."/>
            <person name="Aleksandrzak-Piekarczyk T."/>
            <person name="Szatraj K."/>
            <person name="Zielenkiewicz U."/>
            <person name="Pilsyk S."/>
            <person name="Malc E."/>
            <person name="Mieczkowski P."/>
            <person name="Kruszewska J.S."/>
            <person name="Biernat P."/>
            <person name="Pawlowska J."/>
        </authorList>
    </citation>
    <scope>NUCLEOTIDE SEQUENCE</scope>
    <source>
        <strain evidence="4">CBS 226.32</strain>
    </source>
</reference>
<evidence type="ECO:0000256" key="1">
    <source>
        <dbReference type="ARBA" id="ARBA00022553"/>
    </source>
</evidence>
<comment type="caution">
    <text evidence="4">The sequence shown here is derived from an EMBL/GenBank/DDBJ whole genome shotgun (WGS) entry which is preliminary data.</text>
</comment>
<sequence length="261" mass="29152">MDYFAYQSKRKSVSHIKDFIENTSTGELSADSTNSLPSTPTIFIHDSGKSPSKPTCIRYSASFFTPETSSNLLLSTSLPSPPTTPHHQLPVLPSLSLSLPSPSRSFKRRFSNPPHTIYSPRLHILLVDDNAINLQILSRLLNLHMSVSIEHMELVKSGVKALEVLKCRPFDLILMDIDMPILNGIETTKHIRSSTEFDILPRNRKIPIVAVTTNDSSKWRATYKEIGMNGCIGKPISPNDLKKTLSKILDLHLPIPPYTPE</sequence>
<protein>
    <recommendedName>
        <fullName evidence="3">Response regulatory domain-containing protein</fullName>
    </recommendedName>
</protein>